<proteinExistence type="inferred from homology"/>
<evidence type="ECO:0000313" key="7">
    <source>
        <dbReference type="EMBL" id="PVZ94024.1"/>
    </source>
</evidence>
<evidence type="ECO:0000256" key="4">
    <source>
        <dbReference type="ARBA" id="ARBA00022729"/>
    </source>
</evidence>
<feature type="signal peptide" evidence="5">
    <location>
        <begin position="1"/>
        <end position="23"/>
    </location>
</feature>
<comment type="similarity">
    <text evidence="2">Belongs to the bacterial solute-binding protein 5 family.</text>
</comment>
<evidence type="ECO:0000259" key="6">
    <source>
        <dbReference type="Pfam" id="PF00496"/>
    </source>
</evidence>
<dbReference type="GO" id="GO:0043190">
    <property type="term" value="C:ATP-binding cassette (ABC) transporter complex"/>
    <property type="evidence" value="ECO:0007669"/>
    <property type="project" value="InterPro"/>
</dbReference>
<dbReference type="InterPro" id="IPR039424">
    <property type="entry name" value="SBP_5"/>
</dbReference>
<dbReference type="AlphaFoldDB" id="A0A2V1HV79"/>
<dbReference type="RefSeq" id="WP_116756538.1">
    <property type="nucleotide sequence ID" value="NZ_JBHUEX010000001.1"/>
</dbReference>
<dbReference type="InterPro" id="IPR000914">
    <property type="entry name" value="SBP_5_dom"/>
</dbReference>
<comment type="caution">
    <text evidence="7">The sequence shown here is derived from an EMBL/GenBank/DDBJ whole genome shotgun (WGS) entry which is preliminary data.</text>
</comment>
<evidence type="ECO:0000313" key="8">
    <source>
        <dbReference type="Proteomes" id="UP000244893"/>
    </source>
</evidence>
<dbReference type="CDD" id="cd08492">
    <property type="entry name" value="PBP2_NikA_DppA_OppA_like_15"/>
    <property type="match status" value="1"/>
</dbReference>
<keyword evidence="3" id="KW-0813">Transport</keyword>
<dbReference type="InterPro" id="IPR030678">
    <property type="entry name" value="Peptide/Ni-bd"/>
</dbReference>
<dbReference type="GO" id="GO:0015833">
    <property type="term" value="P:peptide transport"/>
    <property type="evidence" value="ECO:0007669"/>
    <property type="project" value="TreeGrafter"/>
</dbReference>
<dbReference type="Proteomes" id="UP000244893">
    <property type="component" value="Unassembled WGS sequence"/>
</dbReference>
<sequence length="549" mass="58624">MQQQHLRPALLRATAAISALVLAGCTSSPAETATNDEPKTGGTLVYASGDAEPTCLDPHVGGNYPQALLATQVLESLVSRDSEGTIIPWLATGWEVADDGLSVTFTLRDDVTFTDGTPFDAEAVKANIEHVKDPATGSSTGYLAMGKVDSVEAVDATTAKFNLSAPDSALLESLSQTWVAIESPAGLERGTDANCEAPIGTGPFVITDWVKQDSVTLERNDDYVSPPADAGHDGAAYLDAITWRFIPDSASRYAALQAGEVDVIDNAQPDTLVAAEGEDGLSELDAPRPGSSNRIELNSGKAPFDDVAVREAFIRSAQVDEGIESLFFGTADRSYSPLASVESAAYSDPSLFEYDLDAANELLDDAGWTERDSDGYRVKDGERLTVAFPVSTNQSIPAEQSLFEQIQATTKEAGFAVELSPLDLSSWYGALAANEYDAVSAPYTKVGPDVLRILYDSAGITPAPSGYFANHSQVSIPELDALLDQANATTDEAERTDLYAQAQAIVLEGFYILPLYDQQNHYLLRDSVVGLRAMPTVSTPTFYDAWLDE</sequence>
<dbReference type="PANTHER" id="PTHR30290:SF10">
    <property type="entry name" value="PERIPLASMIC OLIGOPEPTIDE-BINDING PROTEIN-RELATED"/>
    <property type="match status" value="1"/>
</dbReference>
<keyword evidence="8" id="KW-1185">Reference proteome</keyword>
<feature type="chain" id="PRO_5039170819" evidence="5">
    <location>
        <begin position="24"/>
        <end position="549"/>
    </location>
</feature>
<keyword evidence="4 5" id="KW-0732">Signal</keyword>
<name>A0A2V1HV79_9MICO</name>
<reference evidence="7 8" key="1">
    <citation type="submission" date="2018-05" db="EMBL/GenBank/DDBJ databases">
        <title>Amnibacterium sp. M8JJ-5, whole genome shotgun sequence.</title>
        <authorList>
            <person name="Tuo L."/>
        </authorList>
    </citation>
    <scope>NUCLEOTIDE SEQUENCE [LARGE SCALE GENOMIC DNA]</scope>
    <source>
        <strain evidence="7 8">M8JJ-5</strain>
    </source>
</reference>
<dbReference type="PANTHER" id="PTHR30290">
    <property type="entry name" value="PERIPLASMIC BINDING COMPONENT OF ABC TRANSPORTER"/>
    <property type="match status" value="1"/>
</dbReference>
<dbReference type="Gene3D" id="3.10.105.10">
    <property type="entry name" value="Dipeptide-binding Protein, Domain 3"/>
    <property type="match status" value="1"/>
</dbReference>
<evidence type="ECO:0000256" key="1">
    <source>
        <dbReference type="ARBA" id="ARBA00004196"/>
    </source>
</evidence>
<comment type="subcellular location">
    <subcellularLocation>
        <location evidence="1">Cell envelope</location>
    </subcellularLocation>
</comment>
<dbReference type="SUPFAM" id="SSF53850">
    <property type="entry name" value="Periplasmic binding protein-like II"/>
    <property type="match status" value="1"/>
</dbReference>
<dbReference type="PROSITE" id="PS51257">
    <property type="entry name" value="PROKAR_LIPOPROTEIN"/>
    <property type="match status" value="1"/>
</dbReference>
<gene>
    <name evidence="7" type="ORF">DDQ50_09720</name>
</gene>
<evidence type="ECO:0000256" key="3">
    <source>
        <dbReference type="ARBA" id="ARBA00022448"/>
    </source>
</evidence>
<dbReference type="GO" id="GO:0030313">
    <property type="term" value="C:cell envelope"/>
    <property type="evidence" value="ECO:0007669"/>
    <property type="project" value="UniProtKB-SubCell"/>
</dbReference>
<dbReference type="EMBL" id="QEOP01000002">
    <property type="protein sequence ID" value="PVZ94024.1"/>
    <property type="molecule type" value="Genomic_DNA"/>
</dbReference>
<accession>A0A2V1HV79</accession>
<dbReference type="GO" id="GO:1904680">
    <property type="term" value="F:peptide transmembrane transporter activity"/>
    <property type="evidence" value="ECO:0007669"/>
    <property type="project" value="TreeGrafter"/>
</dbReference>
<dbReference type="Gene3D" id="3.40.190.10">
    <property type="entry name" value="Periplasmic binding protein-like II"/>
    <property type="match status" value="1"/>
</dbReference>
<feature type="domain" description="Solute-binding protein family 5" evidence="6">
    <location>
        <begin position="85"/>
        <end position="453"/>
    </location>
</feature>
<evidence type="ECO:0000256" key="2">
    <source>
        <dbReference type="ARBA" id="ARBA00005695"/>
    </source>
</evidence>
<organism evidence="7 8">
    <name type="scientific">Amnibacterium flavum</name>
    <dbReference type="NCBI Taxonomy" id="2173173"/>
    <lineage>
        <taxon>Bacteria</taxon>
        <taxon>Bacillati</taxon>
        <taxon>Actinomycetota</taxon>
        <taxon>Actinomycetes</taxon>
        <taxon>Micrococcales</taxon>
        <taxon>Microbacteriaceae</taxon>
        <taxon>Amnibacterium</taxon>
    </lineage>
</organism>
<dbReference type="PIRSF" id="PIRSF002741">
    <property type="entry name" value="MppA"/>
    <property type="match status" value="1"/>
</dbReference>
<dbReference type="Pfam" id="PF00496">
    <property type="entry name" value="SBP_bac_5"/>
    <property type="match status" value="1"/>
</dbReference>
<dbReference type="OrthoDB" id="5240629at2"/>
<protein>
    <submittedName>
        <fullName evidence="7">Peptide ABC transporter substrate-binding protein</fullName>
    </submittedName>
</protein>
<evidence type="ECO:0000256" key="5">
    <source>
        <dbReference type="SAM" id="SignalP"/>
    </source>
</evidence>
<dbReference type="GO" id="GO:0042597">
    <property type="term" value="C:periplasmic space"/>
    <property type="evidence" value="ECO:0007669"/>
    <property type="project" value="UniProtKB-ARBA"/>
</dbReference>